<evidence type="ECO:0000256" key="5">
    <source>
        <dbReference type="ARBA" id="ARBA00022801"/>
    </source>
</evidence>
<accession>A0A9J6ZGR0</accession>
<keyword evidence="1" id="KW-1003">Cell membrane</keyword>
<evidence type="ECO:0000313" key="9">
    <source>
        <dbReference type="EMBL" id="URN95317.1"/>
    </source>
</evidence>
<keyword evidence="3" id="KW-0645">Protease</keyword>
<organism evidence="9 10">
    <name type="scientific">Candidatus Pristimantibacillus lignocellulolyticus</name>
    <dbReference type="NCBI Taxonomy" id="2994561"/>
    <lineage>
        <taxon>Bacteria</taxon>
        <taxon>Bacillati</taxon>
        <taxon>Bacillota</taxon>
        <taxon>Bacilli</taxon>
        <taxon>Bacillales</taxon>
        <taxon>Paenibacillaceae</taxon>
        <taxon>Candidatus Pristimantibacillus</taxon>
    </lineage>
</organism>
<evidence type="ECO:0000256" key="7">
    <source>
        <dbReference type="ARBA" id="ARBA00023136"/>
    </source>
</evidence>
<dbReference type="Pfam" id="PF04647">
    <property type="entry name" value="AgrB"/>
    <property type="match status" value="1"/>
</dbReference>
<keyword evidence="7 8" id="KW-0472">Membrane</keyword>
<reference evidence="9" key="1">
    <citation type="submission" date="2022-05" db="EMBL/GenBank/DDBJ databases">
        <title>Novel bacterial taxa in a minimal lignocellulolytic consortium and its capacity to transform plastics disclosed by genome-resolved metagenomics.</title>
        <authorList>
            <person name="Rodriguez C.A.D."/>
            <person name="Diaz-Garcia L."/>
            <person name="Herrera K."/>
            <person name="Tarazona N.A."/>
            <person name="Sproer C."/>
            <person name="Overmann J."/>
            <person name="Jimenez D.J."/>
        </authorList>
    </citation>
    <scope>NUCLEOTIDE SEQUENCE</scope>
    <source>
        <strain evidence="9">MAG5</strain>
    </source>
</reference>
<proteinExistence type="predicted"/>
<dbReference type="InterPro" id="IPR006741">
    <property type="entry name" value="AgrB"/>
</dbReference>
<dbReference type="GO" id="GO:0016020">
    <property type="term" value="C:membrane"/>
    <property type="evidence" value="ECO:0007669"/>
    <property type="project" value="InterPro"/>
</dbReference>
<dbReference type="SMART" id="SM00793">
    <property type="entry name" value="AgrB"/>
    <property type="match status" value="1"/>
</dbReference>
<evidence type="ECO:0000256" key="2">
    <source>
        <dbReference type="ARBA" id="ARBA00022654"/>
    </source>
</evidence>
<feature type="transmembrane region" description="Helical" evidence="8">
    <location>
        <begin position="77"/>
        <end position="97"/>
    </location>
</feature>
<feature type="transmembrane region" description="Helical" evidence="8">
    <location>
        <begin position="103"/>
        <end position="122"/>
    </location>
</feature>
<keyword evidence="4 8" id="KW-0812">Transmembrane</keyword>
<feature type="transmembrane region" description="Helical" evidence="8">
    <location>
        <begin position="42"/>
        <end position="65"/>
    </location>
</feature>
<evidence type="ECO:0000256" key="8">
    <source>
        <dbReference type="SAM" id="Phobius"/>
    </source>
</evidence>
<dbReference type="EMBL" id="CP097899">
    <property type="protein sequence ID" value="URN95317.1"/>
    <property type="molecule type" value="Genomic_DNA"/>
</dbReference>
<dbReference type="AlphaFoldDB" id="A0A9J6ZGR0"/>
<dbReference type="KEGG" id="plig:NAG76_03395"/>
<feature type="transmembrane region" description="Helical" evidence="8">
    <location>
        <begin position="142"/>
        <end position="158"/>
    </location>
</feature>
<dbReference type="GO" id="GO:0008233">
    <property type="term" value="F:peptidase activity"/>
    <property type="evidence" value="ECO:0007669"/>
    <property type="project" value="UniProtKB-KW"/>
</dbReference>
<dbReference type="GO" id="GO:0009372">
    <property type="term" value="P:quorum sensing"/>
    <property type="evidence" value="ECO:0007669"/>
    <property type="project" value="UniProtKB-KW"/>
</dbReference>
<protein>
    <submittedName>
        <fullName evidence="9">Accessory gene regulator B family protein</fullName>
    </submittedName>
</protein>
<keyword evidence="5" id="KW-0378">Hydrolase</keyword>
<evidence type="ECO:0000313" key="10">
    <source>
        <dbReference type="Proteomes" id="UP001056756"/>
    </source>
</evidence>
<keyword evidence="6 8" id="KW-1133">Transmembrane helix</keyword>
<dbReference type="GO" id="GO:0006508">
    <property type="term" value="P:proteolysis"/>
    <property type="evidence" value="ECO:0007669"/>
    <property type="project" value="UniProtKB-KW"/>
</dbReference>
<evidence type="ECO:0000256" key="1">
    <source>
        <dbReference type="ARBA" id="ARBA00022475"/>
    </source>
</evidence>
<evidence type="ECO:0000256" key="4">
    <source>
        <dbReference type="ARBA" id="ARBA00022692"/>
    </source>
</evidence>
<evidence type="ECO:0000256" key="3">
    <source>
        <dbReference type="ARBA" id="ARBA00022670"/>
    </source>
</evidence>
<gene>
    <name evidence="9" type="ORF">NAG76_03395</name>
</gene>
<keyword evidence="2" id="KW-0673">Quorum sensing</keyword>
<evidence type="ECO:0000256" key="6">
    <source>
        <dbReference type="ARBA" id="ARBA00022989"/>
    </source>
</evidence>
<dbReference type="Proteomes" id="UP001056756">
    <property type="component" value="Chromosome"/>
</dbReference>
<name>A0A9J6ZGR0_9BACL</name>
<sequence length="185" mass="20827">MESVANYLFDRLVRENHTSLERSKLNYGIRIMLTNLTTIVSVYVIAILLGCLLETMIANVAFFIIRQVALGYHFKTLFECIGYSIIGFPLVSKLITYVTVADWIVYTVFALTAIMVAIIAPIGTVKQAVYNEKHRLYLRKRIWIRLGVLLLAVILVPTVLKPFIALGLVLEAAVLIVQKIIVGRC</sequence>